<reference evidence="2 3" key="1">
    <citation type="submission" date="2005-11" db="EMBL/GenBank/DDBJ databases">
        <title>The complete genome sequence of Lawsonia intracellularis: the causative agent of proliferative enteropathy.</title>
        <authorList>
            <person name="Kaur K."/>
            <person name="Zhang Q."/>
            <person name="Beckler D."/>
            <person name="Munir S."/>
            <person name="Li L."/>
            <person name="Kinsley K."/>
            <person name="Herron L."/>
            <person name="Peterson A."/>
            <person name="May B."/>
            <person name="Singh S."/>
            <person name="Gebhart C."/>
            <person name="Kapur V."/>
        </authorList>
    </citation>
    <scope>NUCLEOTIDE SEQUENCE [LARGE SCALE GENOMIC DNA]</scope>
    <source>
        <strain evidence="2 3">PHE/MN1-00</strain>
    </source>
</reference>
<organism evidence="2 3">
    <name type="scientific">Lawsonia intracellularis (strain PHE/MN1-00)</name>
    <dbReference type="NCBI Taxonomy" id="363253"/>
    <lineage>
        <taxon>Bacteria</taxon>
        <taxon>Pseudomonadati</taxon>
        <taxon>Thermodesulfobacteriota</taxon>
        <taxon>Desulfovibrionia</taxon>
        <taxon>Desulfovibrionales</taxon>
        <taxon>Desulfovibrionaceae</taxon>
        <taxon>Lawsonia</taxon>
    </lineage>
</organism>
<dbReference type="SUPFAM" id="SSF158791">
    <property type="entry name" value="MgtE N-terminal domain-like"/>
    <property type="match status" value="1"/>
</dbReference>
<name>Q1MPG2_LAWIP</name>
<keyword evidence="3" id="KW-1185">Reference proteome</keyword>
<feature type="coiled-coil region" evidence="1">
    <location>
        <begin position="132"/>
        <end position="183"/>
    </location>
</feature>
<dbReference type="EMBL" id="AM180252">
    <property type="protein sequence ID" value="CAJ55115.1"/>
    <property type="molecule type" value="Genomic_DNA"/>
</dbReference>
<dbReference type="Proteomes" id="UP000002430">
    <property type="component" value="Chromosome"/>
</dbReference>
<evidence type="ECO:0000256" key="1">
    <source>
        <dbReference type="SAM" id="Coils"/>
    </source>
</evidence>
<dbReference type="AlphaFoldDB" id="Q1MPG2"/>
<proteinExistence type="predicted"/>
<sequence>MILGTFKLLFLGSMFIFSEPQVVIVANKEEEIKENKSPDTSIKNFVTKKVESPLAYAQPTTAVNVTPPAPKVRQNTSPFSQDIQPFGDTANNLGEAYPVTIPKADPNNISTRPDEALVTPAPAPKLNPFVPKDSVQRKQEELNRREQELLSLQQQMQSRLDELHALEGKIQKMLDEANNVKDQKLTHLIDVYSNMKPKQAADVLATLDPKIAVKILSGMRGRQAGEVLTYMAPEPAAKLSEMLSRTQLPN</sequence>
<dbReference type="Gene3D" id="1.25.60.10">
    <property type="entry name" value="MgtE N-terminal domain-like"/>
    <property type="match status" value="1"/>
</dbReference>
<dbReference type="eggNOG" id="COG3334">
    <property type="taxonomic scope" value="Bacteria"/>
</dbReference>
<evidence type="ECO:0000313" key="3">
    <source>
        <dbReference type="Proteomes" id="UP000002430"/>
    </source>
</evidence>
<accession>Q1MPG2</accession>
<dbReference type="STRING" id="363253.LI1061"/>
<dbReference type="HOGENOM" id="CLU_074061_0_0_7"/>
<dbReference type="InterPro" id="IPR038076">
    <property type="entry name" value="MgtE_N_sf"/>
</dbReference>
<gene>
    <name evidence="2" type="ordered locus">LI1061</name>
</gene>
<dbReference type="KEGG" id="lip:LI1061"/>
<keyword evidence="1" id="KW-0175">Coiled coil</keyword>
<evidence type="ECO:0000313" key="2">
    <source>
        <dbReference type="EMBL" id="CAJ55115.1"/>
    </source>
</evidence>
<protein>
    <submittedName>
        <fullName evidence="2">Uncharacterized conserved protein</fullName>
    </submittedName>
</protein>